<sequence length="118" mass="13255">MKNLTIMKKVRDIFKGLPSYEEAVPEEIKIAAEPGLSLPKKSISGDGYHGGNIPCSRSIIDDVSRLEVLIGGKRAGNNSPELTNEATEICQRLFRGRVMDMRMYRGFINELIDDYYSD</sequence>
<dbReference type="EMBL" id="JBJQND010000017">
    <property type="protein sequence ID" value="KAL3841962.1"/>
    <property type="molecule type" value="Genomic_DNA"/>
</dbReference>
<name>A0ABD3TYR2_SINWO</name>
<evidence type="ECO:0000313" key="2">
    <source>
        <dbReference type="Proteomes" id="UP001634394"/>
    </source>
</evidence>
<accession>A0ABD3TYR2</accession>
<organism evidence="1 2">
    <name type="scientific">Sinanodonta woodiana</name>
    <name type="common">Chinese pond mussel</name>
    <name type="synonym">Anodonta woodiana</name>
    <dbReference type="NCBI Taxonomy" id="1069815"/>
    <lineage>
        <taxon>Eukaryota</taxon>
        <taxon>Metazoa</taxon>
        <taxon>Spiralia</taxon>
        <taxon>Lophotrochozoa</taxon>
        <taxon>Mollusca</taxon>
        <taxon>Bivalvia</taxon>
        <taxon>Autobranchia</taxon>
        <taxon>Heteroconchia</taxon>
        <taxon>Palaeoheterodonta</taxon>
        <taxon>Unionida</taxon>
        <taxon>Unionoidea</taxon>
        <taxon>Unionidae</taxon>
        <taxon>Unioninae</taxon>
        <taxon>Sinanodonta</taxon>
    </lineage>
</organism>
<gene>
    <name evidence="1" type="ORF">ACJMK2_020038</name>
</gene>
<comment type="caution">
    <text evidence="1">The sequence shown here is derived from an EMBL/GenBank/DDBJ whole genome shotgun (WGS) entry which is preliminary data.</text>
</comment>
<keyword evidence="2" id="KW-1185">Reference proteome</keyword>
<reference evidence="1 2" key="1">
    <citation type="submission" date="2024-11" db="EMBL/GenBank/DDBJ databases">
        <title>Chromosome-level genome assembly of the freshwater bivalve Anodonta woodiana.</title>
        <authorList>
            <person name="Chen X."/>
        </authorList>
    </citation>
    <scope>NUCLEOTIDE SEQUENCE [LARGE SCALE GENOMIC DNA]</scope>
    <source>
        <strain evidence="1">MN2024</strain>
        <tissue evidence="1">Gills</tissue>
    </source>
</reference>
<evidence type="ECO:0000313" key="1">
    <source>
        <dbReference type="EMBL" id="KAL3841962.1"/>
    </source>
</evidence>
<protein>
    <submittedName>
        <fullName evidence="1">Uncharacterized protein</fullName>
    </submittedName>
</protein>
<dbReference type="Proteomes" id="UP001634394">
    <property type="component" value="Unassembled WGS sequence"/>
</dbReference>
<proteinExistence type="predicted"/>
<dbReference type="AlphaFoldDB" id="A0ABD3TYR2"/>